<protein>
    <submittedName>
        <fullName evidence="2">Uncharacterized protein</fullName>
    </submittedName>
</protein>
<dbReference type="PROSITE" id="PS51257">
    <property type="entry name" value="PROKAR_LIPOPROTEIN"/>
    <property type="match status" value="1"/>
</dbReference>
<evidence type="ECO:0000256" key="1">
    <source>
        <dbReference type="SAM" id="SignalP"/>
    </source>
</evidence>
<evidence type="ECO:0000313" key="3">
    <source>
        <dbReference type="Proteomes" id="UP001176961"/>
    </source>
</evidence>
<reference evidence="2" key="1">
    <citation type="submission" date="2023-07" db="EMBL/GenBank/DDBJ databases">
        <authorList>
            <consortium name="CYATHOMIX"/>
        </authorList>
    </citation>
    <scope>NUCLEOTIDE SEQUENCE</scope>
    <source>
        <strain evidence="2">N/A</strain>
    </source>
</reference>
<dbReference type="EMBL" id="CATQJL010000305">
    <property type="protein sequence ID" value="CAJ0603993.1"/>
    <property type="molecule type" value="Genomic_DNA"/>
</dbReference>
<sequence length="149" mass="15835">MRKVCIMLLIVQYSFAQFGGFGGLGGGLGSCCCCCCPCPCPPMPPPVYYVNPCPPATTSNPVGVPDVVVGPCVPTVNDISHLRRGGHSTVQSTSRSTSSLDILPISDVKLFVAGRLFRIDLPSTIEYYLLPPSCDICKLLIRTKSSSHA</sequence>
<organism evidence="2 3">
    <name type="scientific">Cylicocyclus nassatus</name>
    <name type="common">Nematode worm</name>
    <dbReference type="NCBI Taxonomy" id="53992"/>
    <lineage>
        <taxon>Eukaryota</taxon>
        <taxon>Metazoa</taxon>
        <taxon>Ecdysozoa</taxon>
        <taxon>Nematoda</taxon>
        <taxon>Chromadorea</taxon>
        <taxon>Rhabditida</taxon>
        <taxon>Rhabditina</taxon>
        <taxon>Rhabditomorpha</taxon>
        <taxon>Strongyloidea</taxon>
        <taxon>Strongylidae</taxon>
        <taxon>Cylicocyclus</taxon>
    </lineage>
</organism>
<keyword evidence="1" id="KW-0732">Signal</keyword>
<feature type="signal peptide" evidence="1">
    <location>
        <begin position="1"/>
        <end position="16"/>
    </location>
</feature>
<name>A0AA36MB45_CYLNA</name>
<evidence type="ECO:0000313" key="2">
    <source>
        <dbReference type="EMBL" id="CAJ0603993.1"/>
    </source>
</evidence>
<gene>
    <name evidence="2" type="ORF">CYNAS_LOCUS15976</name>
</gene>
<dbReference type="Proteomes" id="UP001176961">
    <property type="component" value="Unassembled WGS sequence"/>
</dbReference>
<keyword evidence="3" id="KW-1185">Reference proteome</keyword>
<feature type="chain" id="PRO_5041441949" evidence="1">
    <location>
        <begin position="17"/>
        <end position="149"/>
    </location>
</feature>
<proteinExistence type="predicted"/>
<accession>A0AA36MB45</accession>
<dbReference type="AlphaFoldDB" id="A0AA36MB45"/>
<comment type="caution">
    <text evidence="2">The sequence shown here is derived from an EMBL/GenBank/DDBJ whole genome shotgun (WGS) entry which is preliminary data.</text>
</comment>